<keyword evidence="2" id="KW-0732">Signal</keyword>
<evidence type="ECO:0000256" key="2">
    <source>
        <dbReference type="SAM" id="SignalP"/>
    </source>
</evidence>
<gene>
    <name evidence="4" type="ORF">SAMN05216225_1001371</name>
</gene>
<name>A0A1M5CSL2_9BACI</name>
<feature type="compositionally biased region" description="Low complexity" evidence="1">
    <location>
        <begin position="26"/>
        <end position="44"/>
    </location>
</feature>
<dbReference type="Gene3D" id="2.170.130.30">
    <property type="match status" value="1"/>
</dbReference>
<sequence length="143" mass="15983">MTKFFLRVAPLLVVFVLVTGCGNVSEGNNNNNNGEENQNNNSSENQEEKVYVTISKDDGEEIVSEKEISIEEGDILMDVMEDNFEIETEFDGAFITSIDGVAAEDGEEKGWLFFINDEMPVKGANELELTPGDKVNFDFQAWE</sequence>
<dbReference type="Pfam" id="PF14478">
    <property type="entry name" value="DUF4430"/>
    <property type="match status" value="1"/>
</dbReference>
<evidence type="ECO:0000256" key="1">
    <source>
        <dbReference type="SAM" id="MobiDB-lite"/>
    </source>
</evidence>
<dbReference type="AlphaFoldDB" id="A0A1M5CSL2"/>
<dbReference type="EMBL" id="FQVW01000001">
    <property type="protein sequence ID" value="SHF57718.1"/>
    <property type="molecule type" value="Genomic_DNA"/>
</dbReference>
<proteinExistence type="predicted"/>
<evidence type="ECO:0000313" key="5">
    <source>
        <dbReference type="Proteomes" id="UP000183988"/>
    </source>
</evidence>
<feature type="region of interest" description="Disordered" evidence="1">
    <location>
        <begin position="25"/>
        <end position="48"/>
    </location>
</feature>
<dbReference type="InterPro" id="IPR027954">
    <property type="entry name" value="Transcobalamin-like_C"/>
</dbReference>
<keyword evidence="5" id="KW-1185">Reference proteome</keyword>
<dbReference type="PROSITE" id="PS51257">
    <property type="entry name" value="PROKAR_LIPOPROTEIN"/>
    <property type="match status" value="1"/>
</dbReference>
<reference evidence="4 5" key="1">
    <citation type="submission" date="2016-11" db="EMBL/GenBank/DDBJ databases">
        <authorList>
            <person name="Jaros S."/>
            <person name="Januszkiewicz K."/>
            <person name="Wedrychowicz H."/>
        </authorList>
    </citation>
    <scope>NUCLEOTIDE SEQUENCE [LARGE SCALE GENOMIC DNA]</scope>
    <source>
        <strain evidence="4 5">IBRC-M 10683</strain>
    </source>
</reference>
<dbReference type="OrthoDB" id="2870483at2"/>
<dbReference type="STRING" id="930117.SAMN05216225_1001371"/>
<evidence type="ECO:0000313" key="4">
    <source>
        <dbReference type="EMBL" id="SHF57718.1"/>
    </source>
</evidence>
<organism evidence="4 5">
    <name type="scientific">Ornithinibacillus halophilus</name>
    <dbReference type="NCBI Taxonomy" id="930117"/>
    <lineage>
        <taxon>Bacteria</taxon>
        <taxon>Bacillati</taxon>
        <taxon>Bacillota</taxon>
        <taxon>Bacilli</taxon>
        <taxon>Bacillales</taxon>
        <taxon>Bacillaceae</taxon>
        <taxon>Ornithinibacillus</taxon>
    </lineage>
</organism>
<evidence type="ECO:0000259" key="3">
    <source>
        <dbReference type="Pfam" id="PF14478"/>
    </source>
</evidence>
<feature type="chain" id="PRO_5012454559" description="Transcobalamin-like C-terminal domain-containing protein" evidence="2">
    <location>
        <begin position="27"/>
        <end position="143"/>
    </location>
</feature>
<feature type="signal peptide" evidence="2">
    <location>
        <begin position="1"/>
        <end position="26"/>
    </location>
</feature>
<accession>A0A1M5CSL2</accession>
<dbReference type="RefSeq" id="WP_072887402.1">
    <property type="nucleotide sequence ID" value="NZ_FQVW01000001.1"/>
</dbReference>
<feature type="domain" description="Transcobalamin-like C-terminal" evidence="3">
    <location>
        <begin position="73"/>
        <end position="140"/>
    </location>
</feature>
<protein>
    <recommendedName>
        <fullName evidence="3">Transcobalamin-like C-terminal domain-containing protein</fullName>
    </recommendedName>
</protein>
<dbReference type="Proteomes" id="UP000183988">
    <property type="component" value="Unassembled WGS sequence"/>
</dbReference>